<accession>A0A667XDB4</accession>
<dbReference type="SUPFAM" id="SSF48726">
    <property type="entry name" value="Immunoglobulin"/>
    <property type="match status" value="1"/>
</dbReference>
<gene>
    <name evidence="2" type="primary">igldcp</name>
</gene>
<evidence type="ECO:0000313" key="2">
    <source>
        <dbReference type="Ensembl" id="ENSMMDP00005015880.1"/>
    </source>
</evidence>
<name>A0A667XDB4_9TELE</name>
<reference evidence="2" key="3">
    <citation type="submission" date="2025-09" db="UniProtKB">
        <authorList>
            <consortium name="Ensembl"/>
        </authorList>
    </citation>
    <scope>IDENTIFICATION</scope>
</reference>
<keyword evidence="1" id="KW-0732">Signal</keyword>
<keyword evidence="3" id="KW-1185">Reference proteome</keyword>
<evidence type="ECO:0000313" key="3">
    <source>
        <dbReference type="Proteomes" id="UP000472263"/>
    </source>
</evidence>
<dbReference type="Ensembl" id="ENSMMDT00005016300.1">
    <property type="protein sequence ID" value="ENSMMDP00005015880.1"/>
    <property type="gene ID" value="ENSMMDG00005008060.1"/>
</dbReference>
<feature type="signal peptide" evidence="1">
    <location>
        <begin position="1"/>
        <end position="24"/>
    </location>
</feature>
<evidence type="ECO:0000256" key="1">
    <source>
        <dbReference type="SAM" id="SignalP"/>
    </source>
</evidence>
<reference evidence="2" key="2">
    <citation type="submission" date="2025-08" db="UniProtKB">
        <authorList>
            <consortium name="Ensembl"/>
        </authorList>
    </citation>
    <scope>IDENTIFICATION</scope>
</reference>
<dbReference type="GeneTree" id="ENSGT01150000289342"/>
<dbReference type="InParanoid" id="A0A667XDB4"/>
<dbReference type="Proteomes" id="UP000472263">
    <property type="component" value="Chromosome 11"/>
</dbReference>
<dbReference type="InterPro" id="IPR036179">
    <property type="entry name" value="Ig-like_dom_sf"/>
</dbReference>
<proteinExistence type="predicted"/>
<reference evidence="2" key="1">
    <citation type="submission" date="2019-06" db="EMBL/GenBank/DDBJ databases">
        <authorList>
            <consortium name="Wellcome Sanger Institute Data Sharing"/>
        </authorList>
    </citation>
    <scope>NUCLEOTIDE SEQUENCE [LARGE SCALE GENOMIC DNA]</scope>
</reference>
<dbReference type="OrthoDB" id="8951452at2759"/>
<organism evidence="2 3">
    <name type="scientific">Myripristis murdjan</name>
    <name type="common">pinecone soldierfish</name>
    <dbReference type="NCBI Taxonomy" id="586833"/>
    <lineage>
        <taxon>Eukaryota</taxon>
        <taxon>Metazoa</taxon>
        <taxon>Chordata</taxon>
        <taxon>Craniata</taxon>
        <taxon>Vertebrata</taxon>
        <taxon>Euteleostomi</taxon>
        <taxon>Actinopterygii</taxon>
        <taxon>Neopterygii</taxon>
        <taxon>Teleostei</taxon>
        <taxon>Neoteleostei</taxon>
        <taxon>Acanthomorphata</taxon>
        <taxon>Holocentriformes</taxon>
        <taxon>Holocentridae</taxon>
        <taxon>Myripristis</taxon>
    </lineage>
</organism>
<dbReference type="AlphaFoldDB" id="A0A667XDB4"/>
<sequence>MASQRAHWYLPCLQSLLISTLVEASALPPHSSTPVPVSSLVGGQAVLPCSWTSRLSRPAASACRVQWQTPVGRAEVPEERLEAGDCSLVVNDVQFGDVGLYESVLLLQGERPQRTVIIQSVRLAVFDHKSVQSRAPGEDMVLQLHTPRALRVVFQDRNGSEWSDLWTRGEAKNPRMQKDPDREQLTLRSVQRSDEGMYKVLDEQGLAVSTVQLTVEEGGTALKIHHNQESQVLLGDVSRSGCWTPRAALGLVSGLLILHLV</sequence>
<protein>
    <submittedName>
        <fullName evidence="2">Uncharacterized LOC115367387</fullName>
    </submittedName>
</protein>
<feature type="chain" id="PRO_5025611938" evidence="1">
    <location>
        <begin position="25"/>
        <end position="261"/>
    </location>
</feature>